<dbReference type="Pfam" id="PF00004">
    <property type="entry name" value="AAA"/>
    <property type="match status" value="1"/>
</dbReference>
<dbReference type="InterPro" id="IPR003593">
    <property type="entry name" value="AAA+_ATPase"/>
</dbReference>
<dbReference type="PANTHER" id="PTHR23073">
    <property type="entry name" value="26S PROTEASOME REGULATORY SUBUNIT"/>
    <property type="match status" value="1"/>
</dbReference>
<dbReference type="GO" id="GO:0005524">
    <property type="term" value="F:ATP binding"/>
    <property type="evidence" value="ECO:0007669"/>
    <property type="project" value="UniProtKB-KW"/>
</dbReference>
<keyword evidence="2" id="KW-0547">Nucleotide-binding</keyword>
<evidence type="ECO:0000256" key="3">
    <source>
        <dbReference type="ARBA" id="ARBA00022840"/>
    </source>
</evidence>
<proteinExistence type="inferred from homology"/>
<dbReference type="Pfam" id="PF22977">
    <property type="entry name" value="WHD"/>
    <property type="match status" value="1"/>
</dbReference>
<reference evidence="6" key="1">
    <citation type="submission" date="2016-10" db="EMBL/GenBank/DDBJ databases">
        <authorList>
            <person name="Varghese N."/>
            <person name="Submissions S."/>
        </authorList>
    </citation>
    <scope>NUCLEOTIDE SEQUENCE [LARGE SCALE GENOMIC DNA]</scope>
    <source>
        <strain evidence="6">DSM 21368</strain>
    </source>
</reference>
<dbReference type="AlphaFoldDB" id="A0A1H5KNF9"/>
<evidence type="ECO:0000313" key="6">
    <source>
        <dbReference type="Proteomes" id="UP000199220"/>
    </source>
</evidence>
<keyword evidence="3" id="KW-0067">ATP-binding</keyword>
<accession>A0A1H5KNF9</accession>
<keyword evidence="6" id="KW-1185">Reference proteome</keyword>
<gene>
    <name evidence="5" type="ORF">SAMN04488554_2347</name>
</gene>
<dbReference type="InterPro" id="IPR050221">
    <property type="entry name" value="26S_Proteasome_ATPase"/>
</dbReference>
<dbReference type="SUPFAM" id="SSF52540">
    <property type="entry name" value="P-loop containing nucleoside triphosphate hydrolases"/>
    <property type="match status" value="1"/>
</dbReference>
<sequence>MTTHSLTGAVLAAWEAAVERRERAGVWAGADSAGGEVARAALAALVADSASLEVLDAGVGEVAERFGLIAPEPLVLALVCLPEAHPSAHLLAGLLSGDDGAARPSVALAWESAGLGSADPGARRMLEPGGRLRGYGLMRVEGEGVLLSRRLAVPDRVASHVLGAVAVPEEVERVLVHARPVDVDGAGAVADALAGGESLVWVRAAPGAAAASLAVAACRRLGVACVVADLERAPSGRAAGVPEHEGTTPAPAQVRRTLAALALEAGLEGAVLVLLGAQHATAHLDLIDRAAVPVVAVSTIAWEPRWSQLLPATVTATRLSRDEREMLWREAIEEDVVGPEVVAARIMPEEIDLVAERARADARRESRAVEAEDVRRAVRMLAAGHHAHAGGTPATLEDLVLPDHVRAEVERLIGWARNRDEVLGLGDLQGKGGKGTGICALFSGSPGTGKTLAAHVLADALGADLFGVDLSSVVDKYIGETEKNLERVFAKAESLNAVLFFDEADALFGSRSAVTDSRDRYANQEVAYLLQRMEAFEGITVLATNLRGNLDPAFARRLHFMVHFPDPDAITRRRLWEQHLAQLPGTAPGDPVDLDLLAESLEIAGGDVRNIVLAATYDAVAQRRQVGMADLRRAAEREMAKLGRRVTGSQWAGSR</sequence>
<dbReference type="GO" id="GO:0016887">
    <property type="term" value="F:ATP hydrolysis activity"/>
    <property type="evidence" value="ECO:0007669"/>
    <property type="project" value="InterPro"/>
</dbReference>
<dbReference type="CDD" id="cd19481">
    <property type="entry name" value="RecA-like_protease"/>
    <property type="match status" value="1"/>
</dbReference>
<dbReference type="Gene3D" id="3.40.50.300">
    <property type="entry name" value="P-loop containing nucleotide triphosphate hydrolases"/>
    <property type="match status" value="1"/>
</dbReference>
<comment type="similarity">
    <text evidence="1">Belongs to the AAA ATPase family.</text>
</comment>
<dbReference type="Proteomes" id="UP000199220">
    <property type="component" value="Unassembled WGS sequence"/>
</dbReference>
<evidence type="ECO:0000313" key="5">
    <source>
        <dbReference type="EMBL" id="SEE65977.1"/>
    </source>
</evidence>
<feature type="domain" description="AAA+ ATPase" evidence="4">
    <location>
        <begin position="436"/>
        <end position="568"/>
    </location>
</feature>
<name>A0A1H5KNF9_9MICO</name>
<dbReference type="EMBL" id="FNTX01000002">
    <property type="protein sequence ID" value="SEE65977.1"/>
    <property type="molecule type" value="Genomic_DNA"/>
</dbReference>
<evidence type="ECO:0000256" key="2">
    <source>
        <dbReference type="ARBA" id="ARBA00022741"/>
    </source>
</evidence>
<dbReference type="InterPro" id="IPR027417">
    <property type="entry name" value="P-loop_NTPase"/>
</dbReference>
<evidence type="ECO:0000259" key="4">
    <source>
        <dbReference type="SMART" id="SM00382"/>
    </source>
</evidence>
<dbReference type="SMART" id="SM00382">
    <property type="entry name" value="AAA"/>
    <property type="match status" value="1"/>
</dbReference>
<dbReference type="STRING" id="648782.SAMN04488554_2347"/>
<organism evidence="5 6">
    <name type="scientific">Ruania alba</name>
    <dbReference type="NCBI Taxonomy" id="648782"/>
    <lineage>
        <taxon>Bacteria</taxon>
        <taxon>Bacillati</taxon>
        <taxon>Actinomycetota</taxon>
        <taxon>Actinomycetes</taxon>
        <taxon>Micrococcales</taxon>
        <taxon>Ruaniaceae</taxon>
        <taxon>Ruania</taxon>
    </lineage>
</organism>
<dbReference type="InterPro" id="IPR003959">
    <property type="entry name" value="ATPase_AAA_core"/>
</dbReference>
<evidence type="ECO:0000256" key="1">
    <source>
        <dbReference type="ARBA" id="ARBA00006914"/>
    </source>
</evidence>
<dbReference type="RefSeq" id="WP_089773322.1">
    <property type="nucleotide sequence ID" value="NZ_FNTX01000002.1"/>
</dbReference>
<protein>
    <submittedName>
        <fullName evidence="5">AAA+-type ATPase, SpoVK/Ycf46/Vps4 family</fullName>
    </submittedName>
</protein>
<dbReference type="OrthoDB" id="9802352at2"/>
<dbReference type="InterPro" id="IPR054472">
    <property type="entry name" value="WHD"/>
</dbReference>